<feature type="compositionally biased region" description="Low complexity" evidence="9">
    <location>
        <begin position="549"/>
        <end position="561"/>
    </location>
</feature>
<evidence type="ECO:0000256" key="5">
    <source>
        <dbReference type="ARBA" id="ARBA00023125"/>
    </source>
</evidence>
<evidence type="ECO:0000256" key="3">
    <source>
        <dbReference type="ARBA" id="ARBA00022833"/>
    </source>
</evidence>
<dbReference type="GO" id="GO:0008270">
    <property type="term" value="F:zinc ion binding"/>
    <property type="evidence" value="ECO:0007669"/>
    <property type="project" value="UniProtKB-KW"/>
</dbReference>
<evidence type="ECO:0000256" key="8">
    <source>
        <dbReference type="ARBA" id="ARBA00023242"/>
    </source>
</evidence>
<feature type="region of interest" description="Disordered" evidence="9">
    <location>
        <begin position="113"/>
        <end position="136"/>
    </location>
</feature>
<dbReference type="GeneID" id="106054226"/>
<accession>A0A9W2ZUY4</accession>
<evidence type="ECO:0000313" key="12">
    <source>
        <dbReference type="Proteomes" id="UP001165740"/>
    </source>
</evidence>
<evidence type="ECO:0000256" key="7">
    <source>
        <dbReference type="ARBA" id="ARBA00023170"/>
    </source>
</evidence>
<dbReference type="PANTHER" id="PTHR24082:SF473">
    <property type="entry name" value="ECDYSONE-INDUCED PROTEIN 75B, ISOFORM B"/>
    <property type="match status" value="1"/>
</dbReference>
<keyword evidence="12" id="KW-1185">Reference proteome</keyword>
<dbReference type="GO" id="GO:0030154">
    <property type="term" value="P:cell differentiation"/>
    <property type="evidence" value="ECO:0007669"/>
    <property type="project" value="TreeGrafter"/>
</dbReference>
<evidence type="ECO:0000256" key="9">
    <source>
        <dbReference type="SAM" id="MobiDB-lite"/>
    </source>
</evidence>
<feature type="domain" description="Nuclear receptor" evidence="10">
    <location>
        <begin position="191"/>
        <end position="267"/>
    </location>
</feature>
<organism evidence="12 14">
    <name type="scientific">Biomphalaria glabrata</name>
    <name type="common">Bloodfluke planorb</name>
    <name type="synonym">Freshwater snail</name>
    <dbReference type="NCBI Taxonomy" id="6526"/>
    <lineage>
        <taxon>Eukaryota</taxon>
        <taxon>Metazoa</taxon>
        <taxon>Spiralia</taxon>
        <taxon>Lophotrochozoa</taxon>
        <taxon>Mollusca</taxon>
        <taxon>Gastropoda</taxon>
        <taxon>Heterobranchia</taxon>
        <taxon>Euthyneura</taxon>
        <taxon>Panpulmonata</taxon>
        <taxon>Hygrophila</taxon>
        <taxon>Lymnaeoidea</taxon>
        <taxon>Planorbidae</taxon>
        <taxon>Biomphalaria</taxon>
    </lineage>
</organism>
<feature type="region of interest" description="Disordered" evidence="9">
    <location>
        <begin position="165"/>
        <end position="185"/>
    </location>
</feature>
<dbReference type="SUPFAM" id="SSF57716">
    <property type="entry name" value="Glucocorticoid receptor-like (DNA-binding domain)"/>
    <property type="match status" value="2"/>
</dbReference>
<dbReference type="PRINTS" id="PR00047">
    <property type="entry name" value="STROIDFINGER"/>
</dbReference>
<feature type="region of interest" description="Disordered" evidence="9">
    <location>
        <begin position="696"/>
        <end position="735"/>
    </location>
</feature>
<evidence type="ECO:0000256" key="1">
    <source>
        <dbReference type="ARBA" id="ARBA00022723"/>
    </source>
</evidence>
<keyword evidence="6" id="KW-0804">Transcription</keyword>
<dbReference type="RefSeq" id="XP_055878867.1">
    <property type="nucleotide sequence ID" value="XM_056022892.1"/>
</dbReference>
<feature type="compositionally biased region" description="Polar residues" evidence="9">
    <location>
        <begin position="525"/>
        <end position="535"/>
    </location>
</feature>
<dbReference type="GO" id="GO:0009755">
    <property type="term" value="P:hormone-mediated signaling pathway"/>
    <property type="evidence" value="ECO:0007669"/>
    <property type="project" value="TreeGrafter"/>
</dbReference>
<dbReference type="InterPro" id="IPR035500">
    <property type="entry name" value="NHR-like_dom_sf"/>
</dbReference>
<feature type="region of interest" description="Disordered" evidence="9">
    <location>
        <begin position="410"/>
        <end position="487"/>
    </location>
</feature>
<dbReference type="PROSITE" id="PS51030">
    <property type="entry name" value="NUCLEAR_REC_DBD_2"/>
    <property type="match status" value="2"/>
</dbReference>
<dbReference type="RefSeq" id="XP_055878866.1">
    <property type="nucleotide sequence ID" value="XM_056022891.1"/>
</dbReference>
<dbReference type="CDD" id="cd07179">
    <property type="entry name" value="2DBD_NR_DBD2"/>
    <property type="match status" value="1"/>
</dbReference>
<feature type="region of interest" description="Disordered" evidence="9">
    <location>
        <begin position="615"/>
        <end position="642"/>
    </location>
</feature>
<dbReference type="SMART" id="SM00399">
    <property type="entry name" value="ZnF_C4"/>
    <property type="match status" value="2"/>
</dbReference>
<dbReference type="SMART" id="SM00430">
    <property type="entry name" value="HOLI"/>
    <property type="match status" value="1"/>
</dbReference>
<evidence type="ECO:0000256" key="2">
    <source>
        <dbReference type="ARBA" id="ARBA00022771"/>
    </source>
</evidence>
<feature type="compositionally biased region" description="Polar residues" evidence="9">
    <location>
        <begin position="704"/>
        <end position="726"/>
    </location>
</feature>
<dbReference type="OrthoDB" id="5771769at2759"/>
<proteinExistence type="predicted"/>
<evidence type="ECO:0000313" key="13">
    <source>
        <dbReference type="RefSeq" id="XP_055878866.1"/>
    </source>
</evidence>
<feature type="compositionally biased region" description="Basic and acidic residues" evidence="9">
    <location>
        <begin position="451"/>
        <end position="461"/>
    </location>
</feature>
<protein>
    <submittedName>
        <fullName evidence="13 14">Uncharacterized protein LOC106054226</fullName>
    </submittedName>
</protein>
<evidence type="ECO:0000313" key="15">
    <source>
        <dbReference type="RefSeq" id="XP_055878868.1"/>
    </source>
</evidence>
<feature type="domain" description="NR LBD" evidence="11">
    <location>
        <begin position="800"/>
        <end position="1032"/>
    </location>
</feature>
<dbReference type="GO" id="GO:0000978">
    <property type="term" value="F:RNA polymerase II cis-regulatory region sequence-specific DNA binding"/>
    <property type="evidence" value="ECO:0007669"/>
    <property type="project" value="TreeGrafter"/>
</dbReference>
<reference evidence="13 14" key="1">
    <citation type="submission" date="2025-04" db="UniProtKB">
        <authorList>
            <consortium name="RefSeq"/>
        </authorList>
    </citation>
    <scope>IDENTIFICATION</scope>
</reference>
<keyword evidence="4" id="KW-0805">Transcription regulation</keyword>
<dbReference type="Proteomes" id="UP001165740">
    <property type="component" value="Chromosome 3"/>
</dbReference>
<dbReference type="GO" id="GO:0000122">
    <property type="term" value="P:negative regulation of transcription by RNA polymerase II"/>
    <property type="evidence" value="ECO:0007669"/>
    <property type="project" value="TreeGrafter"/>
</dbReference>
<evidence type="ECO:0000313" key="14">
    <source>
        <dbReference type="RefSeq" id="XP_055878867.1"/>
    </source>
</evidence>
<dbReference type="PANTHER" id="PTHR24082">
    <property type="entry name" value="NUCLEAR HORMONE RECEPTOR"/>
    <property type="match status" value="1"/>
</dbReference>
<name>A0A9W2ZUY4_BIOGL</name>
<keyword evidence="7" id="KW-0675">Receptor</keyword>
<dbReference type="PROSITE" id="PS51843">
    <property type="entry name" value="NR_LBD"/>
    <property type="match status" value="1"/>
</dbReference>
<dbReference type="InterPro" id="IPR000536">
    <property type="entry name" value="Nucl_hrmn_rcpt_lig-bd"/>
</dbReference>
<dbReference type="Pfam" id="PF00104">
    <property type="entry name" value="Hormone_recep"/>
    <property type="match status" value="1"/>
</dbReference>
<keyword evidence="1" id="KW-0479">Metal-binding</keyword>
<keyword evidence="8" id="KW-0539">Nucleus</keyword>
<keyword evidence="5" id="KW-0238">DNA-binding</keyword>
<dbReference type="InterPro" id="IPR001628">
    <property type="entry name" value="Znf_hrmn_rcpt"/>
</dbReference>
<keyword evidence="3" id="KW-0862">Zinc</keyword>
<dbReference type="InterPro" id="IPR013088">
    <property type="entry name" value="Znf_NHR/GATA"/>
</dbReference>
<evidence type="ECO:0000313" key="16">
    <source>
        <dbReference type="RefSeq" id="XP_055878869.1"/>
    </source>
</evidence>
<evidence type="ECO:0000259" key="11">
    <source>
        <dbReference type="PROSITE" id="PS51843"/>
    </source>
</evidence>
<evidence type="ECO:0000256" key="6">
    <source>
        <dbReference type="ARBA" id="ARBA00023163"/>
    </source>
</evidence>
<dbReference type="Gene3D" id="3.30.50.10">
    <property type="entry name" value="Erythroid Transcription Factor GATA-1, subunit A"/>
    <property type="match status" value="2"/>
</dbReference>
<dbReference type="GO" id="GO:0045944">
    <property type="term" value="P:positive regulation of transcription by RNA polymerase II"/>
    <property type="evidence" value="ECO:0007669"/>
    <property type="project" value="TreeGrafter"/>
</dbReference>
<dbReference type="SUPFAM" id="SSF48508">
    <property type="entry name" value="Nuclear receptor ligand-binding domain"/>
    <property type="match status" value="1"/>
</dbReference>
<feature type="compositionally biased region" description="Polar residues" evidence="9">
    <location>
        <begin position="462"/>
        <end position="482"/>
    </location>
</feature>
<evidence type="ECO:0000259" key="10">
    <source>
        <dbReference type="PROSITE" id="PS51030"/>
    </source>
</evidence>
<dbReference type="Pfam" id="PF00105">
    <property type="entry name" value="zf-C4"/>
    <property type="match status" value="2"/>
</dbReference>
<dbReference type="PROSITE" id="PS00031">
    <property type="entry name" value="NUCLEAR_REC_DBD_1"/>
    <property type="match status" value="1"/>
</dbReference>
<gene>
    <name evidence="13 14 15 16" type="primary">LOC106054226</name>
</gene>
<dbReference type="Gene3D" id="1.10.565.10">
    <property type="entry name" value="Retinoid X Receptor"/>
    <property type="match status" value="1"/>
</dbReference>
<dbReference type="RefSeq" id="XP_055878868.1">
    <property type="nucleotide sequence ID" value="XM_056022893.1"/>
</dbReference>
<dbReference type="OMA" id="RIRNDPQ"/>
<feature type="domain" description="Nuclear receptor" evidence="10">
    <location>
        <begin position="277"/>
        <end position="354"/>
    </location>
</feature>
<sequence length="1044" mass="118937">MAETDQFYARTESPFTDFSPSVFQAKYGIIGGSLKKRLSASIKACSESKMPPTACKQMRLDFDSLDSKPGDGDRKSVFSEKDKIDGVVVKDEPLEVDERCDHDSNVGLDLSEKKPRCGASDSVCSPRSMCKSSPKGFENSCYSPGSSGRDTLPDSSTGTCEQLIRDGRRHSSVSSADDSHMMTSSSSTGETVLCQVCGDLAAGFYCGAYICEACKKFFIRASKLERPRYVCLRQKDCVITKESRVHCQYCRYQKCLQLNMFYPKDGQKNANKVGVQEIPCRVCAAPSSGFHFGALTCEGCKGFFRRMVKEREAYNYKCSKSGTCEVNAMTRNMCKACRYNKCIQIGMSVDGSRIGRQPNAVKHAISLEAKKQIALKTEPNLPNSKAENFNFDSVVLQPCLPGDVELDQEHCLNSPGDIRNPKQENLSPLDHSRQFSDVGSPLHSVHPSDSPMHKEKPRIPSHEQSVYSEPHYSQNRDTTSNHPFHMSDSPCCYNDQYQSQEVGMDLSVRRSSMSSLDYQPPLLPSTRSNSFSTSMPPKRYPPATHMYNSGPLSPRLSGSLRHSNEMLSPNRFPHQFNSQDNEDAPLKSYHPKKEIYKASSHPVYRTDPSYTNYSSHVESSSPCFKDGYRDPVSSPGPRAVHMHTNSLSYHEHDQPGYQRSDPEFIHDSQDYYIPRGMQFSYAQGHQNYSPTRVKNVYHEPYPQSPVSDRSSQHNNVNNQYHNGSSQAKKEPHPVYHKEKPYRTIKSPTYSTDREFIYQTDREVIYRSPPEPDHSPPVLPKRNNNKVVMQFPDGSDVTYKELDDILIQAANALFHICLTQRAKSRQIDESRFTSVDTCWEKMMEHFNFHAKCIVRFAKKVPGFRLLKIEDQVLLLRTATYGLVILIHSREYEPETGFYNYFNFCCVEQDKIMELFPEFQILLSHFKHTGVMAKRLVLTDLEYAYLSCMLLLNDEYQGLIDSKKVKELKEKYMEAFHEYEFYNFPNGDLRFGEMLLRLSEFSQFSMQHNISVSLVITKHSQLHIPQLYAEMYNSVTTGDKSPDWSL</sequence>
<dbReference type="GO" id="GO:0004879">
    <property type="term" value="F:nuclear receptor activity"/>
    <property type="evidence" value="ECO:0007669"/>
    <property type="project" value="TreeGrafter"/>
</dbReference>
<keyword evidence="2" id="KW-0863">Zinc-finger</keyword>
<dbReference type="InterPro" id="IPR050234">
    <property type="entry name" value="Nuclear_hormone_rcpt_NR1"/>
</dbReference>
<feature type="region of interest" description="Disordered" evidence="9">
    <location>
        <begin position="510"/>
        <end position="588"/>
    </location>
</feature>
<dbReference type="AlphaFoldDB" id="A0A9W2ZUY4"/>
<dbReference type="RefSeq" id="XP_055878869.1">
    <property type="nucleotide sequence ID" value="XM_056022894.1"/>
</dbReference>
<evidence type="ECO:0000256" key="4">
    <source>
        <dbReference type="ARBA" id="ARBA00023015"/>
    </source>
</evidence>